<dbReference type="Gene3D" id="3.40.50.12780">
    <property type="entry name" value="N-terminal domain of ligase-like"/>
    <property type="match status" value="1"/>
</dbReference>
<dbReference type="Pfam" id="PF13193">
    <property type="entry name" value="AMP-binding_C"/>
    <property type="match status" value="1"/>
</dbReference>
<dbReference type="InterPro" id="IPR020845">
    <property type="entry name" value="AMP-binding_CS"/>
</dbReference>
<evidence type="ECO:0000313" key="6">
    <source>
        <dbReference type="EMBL" id="AGU68035.1"/>
    </source>
</evidence>
<feature type="domain" description="AMP-binding enzyme C-terminal" evidence="5">
    <location>
        <begin position="523"/>
        <end position="606"/>
    </location>
</feature>
<dbReference type="GO" id="GO:0016207">
    <property type="term" value="F:4-coumarate-CoA ligase activity"/>
    <property type="evidence" value="ECO:0007669"/>
    <property type="project" value="UniProtKB-EC"/>
</dbReference>
<dbReference type="SUPFAM" id="SSF56801">
    <property type="entry name" value="Acetyl-CoA synthetase-like"/>
    <property type="match status" value="1"/>
</dbReference>
<dbReference type="PANTHER" id="PTHR24096">
    <property type="entry name" value="LONG-CHAIN-FATTY-ACID--COA LIGASE"/>
    <property type="match status" value="1"/>
</dbReference>
<evidence type="ECO:0000259" key="4">
    <source>
        <dbReference type="Pfam" id="PF00501"/>
    </source>
</evidence>
<dbReference type="InterPro" id="IPR000873">
    <property type="entry name" value="AMP-dep_synth/lig_dom"/>
</dbReference>
<reference evidence="6" key="1">
    <citation type="journal article" date="2013" name="PLoS ONE">
        <title>Biosynthesis of vitamins and cofactors in bacterium-harbouring trypanosomatids depends on the symbiotic association as revealed by genomic analyses.</title>
        <authorList>
            <person name="Klein C.C."/>
            <person name="Alves J.M."/>
            <person name="Serrano M.G."/>
            <person name="Buck G.A."/>
            <person name="Vasconcelos A.T."/>
            <person name="Sagot M.F."/>
            <person name="Teixeira M.M."/>
            <person name="Camargo E.P."/>
            <person name="Motta M.C."/>
        </authorList>
    </citation>
    <scope>NUCLEOTIDE SEQUENCE</scope>
    <source>
        <strain evidence="6">TCC219</strain>
    </source>
</reference>
<organism evidence="6">
    <name type="scientific">Strigomonas galati</name>
    <dbReference type="NCBI Taxonomy" id="1003336"/>
    <lineage>
        <taxon>Eukaryota</taxon>
        <taxon>Discoba</taxon>
        <taxon>Euglenozoa</taxon>
        <taxon>Kinetoplastea</taxon>
        <taxon>Metakinetoplastina</taxon>
        <taxon>Trypanosomatida</taxon>
        <taxon>Trypanosomatidae</taxon>
        <taxon>Strigomonadinae</taxon>
        <taxon>Strigomonas</taxon>
    </lineage>
</organism>
<feature type="region of interest" description="Disordered" evidence="3">
    <location>
        <begin position="32"/>
        <end position="63"/>
    </location>
</feature>
<feature type="domain" description="AMP-dependent synthetase/ligase" evidence="4">
    <location>
        <begin position="102"/>
        <end position="474"/>
    </location>
</feature>
<dbReference type="EMBL" id="KF160261">
    <property type="protein sequence ID" value="AGU68035.1"/>
    <property type="molecule type" value="Genomic_DNA"/>
</dbReference>
<dbReference type="Pfam" id="PF00501">
    <property type="entry name" value="AMP-binding"/>
    <property type="match status" value="1"/>
</dbReference>
<dbReference type="Gene3D" id="3.30.300.30">
    <property type="match status" value="1"/>
</dbReference>
<dbReference type="AlphaFoldDB" id="T1YSW1"/>
<dbReference type="PANTHER" id="PTHR24096:SF149">
    <property type="entry name" value="AMP-BINDING DOMAIN-CONTAINING PROTEIN-RELATED"/>
    <property type="match status" value="1"/>
</dbReference>
<dbReference type="EC" id="6.2.1.12" evidence="6"/>
<protein>
    <submittedName>
        <fullName evidence="6">4-coumarate--CoA ligase</fullName>
        <ecNumber evidence="6">6.2.1.12</ecNumber>
    </submittedName>
</protein>
<dbReference type="PROSITE" id="PS00455">
    <property type="entry name" value="AMP_BINDING"/>
    <property type="match status" value="1"/>
</dbReference>
<proteinExistence type="inferred from homology"/>
<dbReference type="InterPro" id="IPR045851">
    <property type="entry name" value="AMP-bd_C_sf"/>
</dbReference>
<sequence>MLRYSPYLAALSLRRFQLRTATARTTAAAAAMSLRHNTTTTSSSSSGGGDATATTPEGTKAPGAKVYKSREGWRVYKSVHPTIIGELGEHDSLYQFMSGCWARAPDRTALIEEETKEQLSFKQLQGATEHFAQVLYHKANVRRGDVVCLMTLNTIYYPVVAFGTMRLGAVLTTSSAMTTVDALCHQLEASKTEVIVTTHAFLNTAKTAAAKVVMRTGNPIRVLLLEQLLKTEAPAIPSSYTAMQEAEPDDVVFLPFSSGTTGIPKGTMLTNRNITASILTMPHSFPMYPDTDVVINVLPCFHIYGFSTVLCGALSNNVPQVIMSKYNADSYLKAVQDYMVTIAFIAPPIAASLLHRLEDPNNTYDFSSMKDIVCAAAPVSPDIIRRLVLKSPGLHMGQGWGMTEMSPTVTYCDRHQTDIPAASVGMLAASNEMRIVKVDDSQQSGADKSAGIDVEEGKEGELWLRGPQMMKGYLKAEDTAKCMQDGWYRTGDIGYVDDRKLLYISGRLKELIKYKGFQVSPPEIESELIKHPWVKDCIVLGVPDQQDISFENPRALVVLVDNLPKEDAVRASDEIYRYMMHKMPPHKRLHGGVRIVDSIMKSATGKLMRRQQRTAELQYLRDEEY</sequence>
<evidence type="ECO:0000256" key="1">
    <source>
        <dbReference type="ARBA" id="ARBA00006432"/>
    </source>
</evidence>
<evidence type="ECO:0000256" key="3">
    <source>
        <dbReference type="SAM" id="MobiDB-lite"/>
    </source>
</evidence>
<name>T1YSW1_9TRYP</name>
<evidence type="ECO:0000256" key="2">
    <source>
        <dbReference type="ARBA" id="ARBA00022598"/>
    </source>
</evidence>
<dbReference type="InterPro" id="IPR042099">
    <property type="entry name" value="ANL_N_sf"/>
</dbReference>
<comment type="similarity">
    <text evidence="1">Belongs to the ATP-dependent AMP-binding enzyme family.</text>
</comment>
<accession>T1YSW1</accession>
<keyword evidence="2 6" id="KW-0436">Ligase</keyword>
<feature type="compositionally biased region" description="Low complexity" evidence="3">
    <location>
        <begin position="38"/>
        <end position="55"/>
    </location>
</feature>
<dbReference type="InterPro" id="IPR025110">
    <property type="entry name" value="AMP-bd_C"/>
</dbReference>
<evidence type="ECO:0000259" key="5">
    <source>
        <dbReference type="Pfam" id="PF13193"/>
    </source>
</evidence>